<gene>
    <name evidence="1" type="ORF">BDN70DRAFT_25518</name>
</gene>
<dbReference type="EMBL" id="MU155139">
    <property type="protein sequence ID" value="KAF9484903.1"/>
    <property type="molecule type" value="Genomic_DNA"/>
</dbReference>
<organism evidence="1 2">
    <name type="scientific">Pholiota conissans</name>
    <dbReference type="NCBI Taxonomy" id="109636"/>
    <lineage>
        <taxon>Eukaryota</taxon>
        <taxon>Fungi</taxon>
        <taxon>Dikarya</taxon>
        <taxon>Basidiomycota</taxon>
        <taxon>Agaricomycotina</taxon>
        <taxon>Agaricomycetes</taxon>
        <taxon>Agaricomycetidae</taxon>
        <taxon>Agaricales</taxon>
        <taxon>Agaricineae</taxon>
        <taxon>Strophariaceae</taxon>
        <taxon>Pholiota</taxon>
    </lineage>
</organism>
<dbReference type="AlphaFoldDB" id="A0A9P5ZD14"/>
<dbReference type="Proteomes" id="UP000807469">
    <property type="component" value="Unassembled WGS sequence"/>
</dbReference>
<name>A0A9P5ZD14_9AGAR</name>
<evidence type="ECO:0000313" key="2">
    <source>
        <dbReference type="Proteomes" id="UP000807469"/>
    </source>
</evidence>
<keyword evidence="2" id="KW-1185">Reference proteome</keyword>
<protein>
    <recommendedName>
        <fullName evidence="3">F-box domain-containing protein</fullName>
    </recommendedName>
</protein>
<reference evidence="1" key="1">
    <citation type="submission" date="2020-11" db="EMBL/GenBank/DDBJ databases">
        <authorList>
            <consortium name="DOE Joint Genome Institute"/>
            <person name="Ahrendt S."/>
            <person name="Riley R."/>
            <person name="Andreopoulos W."/>
            <person name="Labutti K."/>
            <person name="Pangilinan J."/>
            <person name="Ruiz-Duenas F.J."/>
            <person name="Barrasa J.M."/>
            <person name="Sanchez-Garcia M."/>
            <person name="Camarero S."/>
            <person name="Miyauchi S."/>
            <person name="Serrano A."/>
            <person name="Linde D."/>
            <person name="Babiker R."/>
            <person name="Drula E."/>
            <person name="Ayuso-Fernandez I."/>
            <person name="Pacheco R."/>
            <person name="Padilla G."/>
            <person name="Ferreira P."/>
            <person name="Barriuso J."/>
            <person name="Kellner H."/>
            <person name="Castanera R."/>
            <person name="Alfaro M."/>
            <person name="Ramirez L."/>
            <person name="Pisabarro A.G."/>
            <person name="Kuo A."/>
            <person name="Tritt A."/>
            <person name="Lipzen A."/>
            <person name="He G."/>
            <person name="Yan M."/>
            <person name="Ng V."/>
            <person name="Cullen D."/>
            <person name="Martin F."/>
            <person name="Rosso M.-N."/>
            <person name="Henrissat B."/>
            <person name="Hibbett D."/>
            <person name="Martinez A.T."/>
            <person name="Grigoriev I.V."/>
        </authorList>
    </citation>
    <scope>NUCLEOTIDE SEQUENCE</scope>
    <source>
        <strain evidence="1">CIRM-BRFM 674</strain>
    </source>
</reference>
<evidence type="ECO:0008006" key="3">
    <source>
        <dbReference type="Google" id="ProtNLM"/>
    </source>
</evidence>
<proteinExistence type="predicted"/>
<sequence length="116" mass="13710">MERFMNVDVVAQVAQWLEPRDLLRFAVINKTTWNFFLRMKAIWRKSRKDFSLRNQMVCQLPECPPDLTEIQYTSMIFGPPSKCSVKLCRSDKTTVFLEARLQLCNECLVNTYEQPL</sequence>
<evidence type="ECO:0000313" key="1">
    <source>
        <dbReference type="EMBL" id="KAF9484903.1"/>
    </source>
</evidence>
<accession>A0A9P5ZD14</accession>
<comment type="caution">
    <text evidence="1">The sequence shown here is derived from an EMBL/GenBank/DDBJ whole genome shotgun (WGS) entry which is preliminary data.</text>
</comment>
<dbReference type="OrthoDB" id="2322499at2759"/>